<dbReference type="Gene3D" id="3.40.50.80">
    <property type="entry name" value="Nucleotide-binding domain of ferredoxin-NADP reductase (FNR) module"/>
    <property type="match status" value="1"/>
</dbReference>
<dbReference type="InterPro" id="IPR007037">
    <property type="entry name" value="SIP_rossman_dom"/>
</dbReference>
<gene>
    <name evidence="2" type="ORF">SAMN05444266_102130</name>
</gene>
<dbReference type="STRING" id="1419482.SAMN05444266_102130"/>
<sequence>MRLLCGMETLTRKKELSFLENIFVKSATILAVRCWETGDFYELDLHLPQAKPENWTAAQRIATRISNFHYCDYTPARWDVDTKTCTLFIDGSHPGRGSQWLRTLQAGSELYYASIDSVRHSPIPGTTPVFIGDHTAIGHFSALQQLAGNHTNTTGFMMVNKPAHKEMVAENYSWLNLHTICRHEDYFTQLDNYLEELPTGTDYVFYLAGNSKLVGNTRKFLRQLGIENGSIKAQGFW</sequence>
<dbReference type="EMBL" id="FRBL01000002">
    <property type="protein sequence ID" value="SHL12662.1"/>
    <property type="molecule type" value="Genomic_DNA"/>
</dbReference>
<dbReference type="AlphaFoldDB" id="A0A1M6Y377"/>
<accession>A0A1M6Y377</accession>
<keyword evidence="3" id="KW-1185">Reference proteome</keyword>
<evidence type="ECO:0000313" key="2">
    <source>
        <dbReference type="EMBL" id="SHL12662.1"/>
    </source>
</evidence>
<name>A0A1M6Y377_9BACT</name>
<dbReference type="InterPro" id="IPR039261">
    <property type="entry name" value="FNR_nucleotide-bd"/>
</dbReference>
<dbReference type="Pfam" id="PF04954">
    <property type="entry name" value="SIP"/>
    <property type="match status" value="1"/>
</dbReference>
<proteinExistence type="predicted"/>
<evidence type="ECO:0000259" key="1">
    <source>
        <dbReference type="Pfam" id="PF04954"/>
    </source>
</evidence>
<reference evidence="2 3" key="1">
    <citation type="submission" date="2016-11" db="EMBL/GenBank/DDBJ databases">
        <authorList>
            <person name="Jaros S."/>
            <person name="Januszkiewicz K."/>
            <person name="Wedrychowicz H."/>
        </authorList>
    </citation>
    <scope>NUCLEOTIDE SEQUENCE [LARGE SCALE GENOMIC DNA]</scope>
    <source>
        <strain evidence="2 3">DSM 27406</strain>
    </source>
</reference>
<feature type="domain" description="SIP-like Rossmann fold" evidence="1">
    <location>
        <begin position="129"/>
        <end position="237"/>
    </location>
</feature>
<dbReference type="OrthoDB" id="649820at2"/>
<protein>
    <submittedName>
        <fullName evidence="2">NADPH-dependent ferric siderophore reductase, contains FAD-binding and SIP domains</fullName>
    </submittedName>
</protein>
<evidence type="ECO:0000313" key="3">
    <source>
        <dbReference type="Proteomes" id="UP000184420"/>
    </source>
</evidence>
<organism evidence="2 3">
    <name type="scientific">Chitinophaga jiangningensis</name>
    <dbReference type="NCBI Taxonomy" id="1419482"/>
    <lineage>
        <taxon>Bacteria</taxon>
        <taxon>Pseudomonadati</taxon>
        <taxon>Bacteroidota</taxon>
        <taxon>Chitinophagia</taxon>
        <taxon>Chitinophagales</taxon>
        <taxon>Chitinophagaceae</taxon>
        <taxon>Chitinophaga</taxon>
    </lineage>
</organism>
<dbReference type="InterPro" id="IPR017938">
    <property type="entry name" value="Riboflavin_synthase-like_b-brl"/>
</dbReference>
<dbReference type="SUPFAM" id="SSF63380">
    <property type="entry name" value="Riboflavin synthase domain-like"/>
    <property type="match status" value="1"/>
</dbReference>
<dbReference type="Proteomes" id="UP000184420">
    <property type="component" value="Unassembled WGS sequence"/>
</dbReference>